<dbReference type="GeneTree" id="ENSGT00940000158260"/>
<dbReference type="InterPro" id="IPR001611">
    <property type="entry name" value="Leu-rich_rpt"/>
</dbReference>
<organism evidence="3 4">
    <name type="scientific">Pygocentrus nattereri</name>
    <name type="common">Red-bellied piranha</name>
    <dbReference type="NCBI Taxonomy" id="42514"/>
    <lineage>
        <taxon>Eukaryota</taxon>
        <taxon>Metazoa</taxon>
        <taxon>Chordata</taxon>
        <taxon>Craniata</taxon>
        <taxon>Vertebrata</taxon>
        <taxon>Euteleostomi</taxon>
        <taxon>Actinopterygii</taxon>
        <taxon>Neopterygii</taxon>
        <taxon>Teleostei</taxon>
        <taxon>Ostariophysi</taxon>
        <taxon>Characiformes</taxon>
        <taxon>Characoidei</taxon>
        <taxon>Pygocentrus</taxon>
    </lineage>
</organism>
<dbReference type="PANTHER" id="PTHR46652:SF3">
    <property type="entry name" value="LEUCINE-RICH REPEAT-CONTAINING PROTEIN 9"/>
    <property type="match status" value="1"/>
</dbReference>
<evidence type="ECO:0000256" key="1">
    <source>
        <dbReference type="ARBA" id="ARBA00022614"/>
    </source>
</evidence>
<dbReference type="RefSeq" id="XP_017571556.1">
    <property type="nucleotide sequence ID" value="XM_017716067.2"/>
</dbReference>
<name>A0A3B4E9Y3_PYGNA</name>
<gene>
    <name evidence="3" type="primary">PPP1R42</name>
</gene>
<dbReference type="FunFam" id="3.80.10.10:FF:000293">
    <property type="entry name" value="Protein phosphatase 1 regulatory subunit 42"/>
    <property type="match status" value="1"/>
</dbReference>
<reference evidence="3" key="3">
    <citation type="submission" date="2025-09" db="UniProtKB">
        <authorList>
            <consortium name="Ensembl"/>
        </authorList>
    </citation>
    <scope>IDENTIFICATION</scope>
</reference>
<dbReference type="InterPro" id="IPR032675">
    <property type="entry name" value="LRR_dom_sf"/>
</dbReference>
<dbReference type="Ensembl" id="ENSPNAT00000024198.2">
    <property type="protein sequence ID" value="ENSPNAP00000033362.1"/>
    <property type="gene ID" value="ENSPNAG00000021938.2"/>
</dbReference>
<dbReference type="SMART" id="SM00365">
    <property type="entry name" value="LRR_SD22"/>
    <property type="match status" value="4"/>
</dbReference>
<evidence type="ECO:0008006" key="5">
    <source>
        <dbReference type="Google" id="ProtNLM"/>
    </source>
</evidence>
<proteinExistence type="predicted"/>
<dbReference type="SUPFAM" id="SSF52058">
    <property type="entry name" value="L domain-like"/>
    <property type="match status" value="1"/>
</dbReference>
<accession>A0A3B4E9Y3</accession>
<dbReference type="Proteomes" id="UP001501920">
    <property type="component" value="Chromosome 24"/>
</dbReference>
<keyword evidence="1" id="KW-0433">Leucine-rich repeat</keyword>
<dbReference type="PANTHER" id="PTHR46652">
    <property type="entry name" value="LEUCINE-RICH REPEAT AND IQ DOMAIN-CONTAINING PROTEIN 1-RELATED"/>
    <property type="match status" value="1"/>
</dbReference>
<reference evidence="3" key="2">
    <citation type="submission" date="2025-08" db="UniProtKB">
        <authorList>
            <consortium name="Ensembl"/>
        </authorList>
    </citation>
    <scope>IDENTIFICATION</scope>
</reference>
<dbReference type="OMA" id="RRFLMNW"/>
<dbReference type="AlphaFoldDB" id="A0A3B4E9Y3"/>
<evidence type="ECO:0000256" key="2">
    <source>
        <dbReference type="ARBA" id="ARBA00022737"/>
    </source>
</evidence>
<dbReference type="Gene3D" id="3.80.10.10">
    <property type="entry name" value="Ribonuclease Inhibitor"/>
    <property type="match status" value="2"/>
</dbReference>
<keyword evidence="2" id="KW-0677">Repeat</keyword>
<dbReference type="InterPro" id="IPR050836">
    <property type="entry name" value="SDS22/Internalin_LRR"/>
</dbReference>
<reference evidence="3 4" key="1">
    <citation type="submission" date="2020-10" db="EMBL/GenBank/DDBJ databases">
        <title>Pygocentrus nattereri (red-bellied piranha) genome, fPygNat1, primary haplotype.</title>
        <authorList>
            <person name="Myers G."/>
            <person name="Meyer A."/>
            <person name="Karagic N."/>
            <person name="Pippel M."/>
            <person name="Winkler S."/>
            <person name="Tracey A."/>
            <person name="Wood J."/>
            <person name="Formenti G."/>
            <person name="Howe K."/>
            <person name="Fedrigo O."/>
            <person name="Jarvis E.D."/>
        </authorList>
    </citation>
    <scope>NUCLEOTIDE SEQUENCE [LARGE SCALE GENOMIC DNA]</scope>
</reference>
<dbReference type="GeneID" id="108438336"/>
<protein>
    <recommendedName>
        <fullName evidence="5">Protein phosphatase 1 regulatory subunit 42</fullName>
    </recommendedName>
</protein>
<dbReference type="STRING" id="42514.ENSPNAP00000033362"/>
<dbReference type="CTD" id="286187"/>
<evidence type="ECO:0000313" key="4">
    <source>
        <dbReference type="Proteomes" id="UP001501920"/>
    </source>
</evidence>
<sequence>MVHLTVDLIAKSSNHKNRRNCSLPQYLRKLTHLNFSNKNIDDVDDLSICRNLTVLYLYDNQITHICNLGFASNLTHLYLQNNNITHIENLSSLQRLSKLFLGGNSITVVEGLEQLSELKELHIEGQRLPRGEKLIFDPRTIFALSGSLCVLNINNNNIDEVHDLAVLNNLTHFYAADNQLQYMQELETVFSQWPQLHRMDLRGNPVCHKPKYRDRLITVCRKLEDLDGKEINELSRQFLINWKASKEAKNKARNERFIAGEITYPFSADFLLGPQHPFAQNYAGFLGKRKPLEFGRPIMKMRSDSVRTDCRGARRVMIPASAHLATEMQESSKIQSQMAL</sequence>
<dbReference type="CDD" id="cd21340">
    <property type="entry name" value="PPP1R42"/>
    <property type="match status" value="1"/>
</dbReference>
<dbReference type="Pfam" id="PF13855">
    <property type="entry name" value="LRR_8"/>
    <property type="match status" value="1"/>
</dbReference>
<dbReference type="OrthoDB" id="10262005at2759"/>
<evidence type="ECO:0000313" key="3">
    <source>
        <dbReference type="Ensembl" id="ENSPNAP00000033362.1"/>
    </source>
</evidence>
<dbReference type="PROSITE" id="PS51450">
    <property type="entry name" value="LRR"/>
    <property type="match status" value="5"/>
</dbReference>
<keyword evidence="4" id="KW-1185">Reference proteome</keyword>